<gene>
    <name evidence="7" type="ORF">TGAMA5MH_03819</name>
</gene>
<feature type="region of interest" description="Disordered" evidence="5">
    <location>
        <begin position="28"/>
        <end position="48"/>
    </location>
</feature>
<name>A0A0W7VJL1_9HYPO</name>
<comment type="caution">
    <text evidence="7">The sequence shown here is derived from an EMBL/GenBank/DDBJ whole genome shotgun (WGS) entry which is preliminary data.</text>
</comment>
<reference evidence="7 8" key="1">
    <citation type="submission" date="2017-02" db="EMBL/GenBank/DDBJ databases">
        <title>Genomes of Trichoderma spp. with biocontrol activity.</title>
        <authorList>
            <person name="Gardiner D."/>
            <person name="Kazan K."/>
            <person name="Vos C."/>
            <person name="Harvey P."/>
        </authorList>
    </citation>
    <scope>NUCLEOTIDE SEQUENCE [LARGE SCALE GENOMIC DNA]</scope>
    <source>
        <strain evidence="7 8">A5MH</strain>
    </source>
</reference>
<dbReference type="PANTHER" id="PTHR23501">
    <property type="entry name" value="MAJOR FACILITATOR SUPERFAMILY"/>
    <property type="match status" value="1"/>
</dbReference>
<evidence type="ECO:0008006" key="9">
    <source>
        <dbReference type="Google" id="ProtNLM"/>
    </source>
</evidence>
<feature type="transmembrane region" description="Helical" evidence="6">
    <location>
        <begin position="60"/>
        <end position="78"/>
    </location>
</feature>
<evidence type="ECO:0000256" key="4">
    <source>
        <dbReference type="ARBA" id="ARBA00023136"/>
    </source>
</evidence>
<evidence type="ECO:0000256" key="5">
    <source>
        <dbReference type="SAM" id="MobiDB-lite"/>
    </source>
</evidence>
<dbReference type="GO" id="GO:0022857">
    <property type="term" value="F:transmembrane transporter activity"/>
    <property type="evidence" value="ECO:0007669"/>
    <property type="project" value="TreeGrafter"/>
</dbReference>
<feature type="compositionally biased region" description="Polar residues" evidence="5">
    <location>
        <begin position="39"/>
        <end position="48"/>
    </location>
</feature>
<keyword evidence="3 6" id="KW-1133">Transmembrane helix</keyword>
<dbReference type="EMBL" id="MTYH01000033">
    <property type="protein sequence ID" value="PNP44416.1"/>
    <property type="molecule type" value="Genomic_DNA"/>
</dbReference>
<dbReference type="AlphaFoldDB" id="A0A0W7VJL1"/>
<evidence type="ECO:0000313" key="7">
    <source>
        <dbReference type="EMBL" id="PNP44416.1"/>
    </source>
</evidence>
<dbReference type="Proteomes" id="UP000236546">
    <property type="component" value="Unassembled WGS sequence"/>
</dbReference>
<dbReference type="PANTHER" id="PTHR23501:SF198">
    <property type="entry name" value="AZOLE RESISTANCE PROTEIN 1-RELATED"/>
    <property type="match status" value="1"/>
</dbReference>
<dbReference type="GO" id="GO:0005886">
    <property type="term" value="C:plasma membrane"/>
    <property type="evidence" value="ECO:0007669"/>
    <property type="project" value="TreeGrafter"/>
</dbReference>
<accession>A0A0W7VJL1</accession>
<proteinExistence type="predicted"/>
<evidence type="ECO:0000256" key="3">
    <source>
        <dbReference type="ARBA" id="ARBA00022989"/>
    </source>
</evidence>
<keyword evidence="4 6" id="KW-0472">Membrane</keyword>
<sequence length="106" mass="11892">MDSDQRLTELQDLQMRPEKVQTYTISDGTLVEEKHDETQPSAEGTNNQITSKNIEYPTKVNLIFITLSLCLVVFLVGLDQTIVATAIPKITEQFKALDDVSWYGAS</sequence>
<comment type="subcellular location">
    <subcellularLocation>
        <location evidence="1">Membrane</location>
        <topology evidence="1">Multi-pass membrane protein</topology>
    </subcellularLocation>
</comment>
<evidence type="ECO:0000313" key="8">
    <source>
        <dbReference type="Proteomes" id="UP000236546"/>
    </source>
</evidence>
<evidence type="ECO:0000256" key="2">
    <source>
        <dbReference type="ARBA" id="ARBA00022692"/>
    </source>
</evidence>
<evidence type="ECO:0000256" key="6">
    <source>
        <dbReference type="SAM" id="Phobius"/>
    </source>
</evidence>
<dbReference type="OrthoDB" id="10021397at2759"/>
<evidence type="ECO:0000256" key="1">
    <source>
        <dbReference type="ARBA" id="ARBA00004141"/>
    </source>
</evidence>
<protein>
    <recommendedName>
        <fullName evidence="9">Major facilitator superfamily (MFS) profile domain-containing protein</fullName>
    </recommendedName>
</protein>
<organism evidence="7 8">
    <name type="scientific">Trichoderma gamsii</name>
    <dbReference type="NCBI Taxonomy" id="398673"/>
    <lineage>
        <taxon>Eukaryota</taxon>
        <taxon>Fungi</taxon>
        <taxon>Dikarya</taxon>
        <taxon>Ascomycota</taxon>
        <taxon>Pezizomycotina</taxon>
        <taxon>Sordariomycetes</taxon>
        <taxon>Hypocreomycetidae</taxon>
        <taxon>Hypocreales</taxon>
        <taxon>Hypocreaceae</taxon>
        <taxon>Trichoderma</taxon>
    </lineage>
</organism>
<keyword evidence="2 6" id="KW-0812">Transmembrane</keyword>